<gene>
    <name evidence="1" type="ORF">pipiens_000029</name>
</gene>
<sequence length="17" mass="1706">MPSDSGNYTCSPSSSGE</sequence>
<keyword evidence="2" id="KW-1185">Reference proteome</keyword>
<reference evidence="1 2" key="1">
    <citation type="submission" date="2024-05" db="EMBL/GenBank/DDBJ databases">
        <title>Culex pipiens pipiens assembly and annotation.</title>
        <authorList>
            <person name="Alout H."/>
            <person name="Durand T."/>
        </authorList>
    </citation>
    <scope>NUCLEOTIDE SEQUENCE [LARGE SCALE GENOMIC DNA]</scope>
    <source>
        <strain evidence="1">HA-2024</strain>
        <tissue evidence="1">Whole body</tissue>
    </source>
</reference>
<dbReference type="Proteomes" id="UP001562425">
    <property type="component" value="Unassembled WGS sequence"/>
</dbReference>
<evidence type="ECO:0000313" key="1">
    <source>
        <dbReference type="EMBL" id="KAL1397722.1"/>
    </source>
</evidence>
<name>A0ABD1DDG4_CULPP</name>
<proteinExistence type="predicted"/>
<comment type="caution">
    <text evidence="1">The sequence shown here is derived from an EMBL/GenBank/DDBJ whole genome shotgun (WGS) entry which is preliminary data.</text>
</comment>
<organism evidence="1 2">
    <name type="scientific">Culex pipiens pipiens</name>
    <name type="common">Northern house mosquito</name>
    <dbReference type="NCBI Taxonomy" id="38569"/>
    <lineage>
        <taxon>Eukaryota</taxon>
        <taxon>Metazoa</taxon>
        <taxon>Ecdysozoa</taxon>
        <taxon>Arthropoda</taxon>
        <taxon>Hexapoda</taxon>
        <taxon>Insecta</taxon>
        <taxon>Pterygota</taxon>
        <taxon>Neoptera</taxon>
        <taxon>Endopterygota</taxon>
        <taxon>Diptera</taxon>
        <taxon>Nematocera</taxon>
        <taxon>Culicoidea</taxon>
        <taxon>Culicidae</taxon>
        <taxon>Culicinae</taxon>
        <taxon>Culicini</taxon>
        <taxon>Culex</taxon>
        <taxon>Culex</taxon>
    </lineage>
</organism>
<feature type="non-terminal residue" evidence="1">
    <location>
        <position position="17"/>
    </location>
</feature>
<accession>A0ABD1DDG4</accession>
<evidence type="ECO:0000313" key="2">
    <source>
        <dbReference type="Proteomes" id="UP001562425"/>
    </source>
</evidence>
<dbReference type="AlphaFoldDB" id="A0ABD1DDG4"/>
<dbReference type="EMBL" id="JBEHCU010006175">
    <property type="protein sequence ID" value="KAL1397722.1"/>
    <property type="molecule type" value="Genomic_DNA"/>
</dbReference>
<protein>
    <submittedName>
        <fullName evidence="1">Uncharacterized protein</fullName>
    </submittedName>
</protein>